<sequence>MKDQKKAKWILGSSGVIFCALILSQFNDETEADNTDVAVPAFTQQQEENMTEREKELVALDWTNFEIVTMNPQQTMVKSDRKTRRS</sequence>
<gene>
    <name evidence="1" type="ORF">EK386_16005</name>
</gene>
<name>A0A3S0RHK3_9BACI</name>
<keyword evidence="2" id="KW-1185">Reference proteome</keyword>
<organism evidence="1 2">
    <name type="scientific">Lysinibacillus antri</name>
    <dbReference type="NCBI Taxonomy" id="2498145"/>
    <lineage>
        <taxon>Bacteria</taxon>
        <taxon>Bacillati</taxon>
        <taxon>Bacillota</taxon>
        <taxon>Bacilli</taxon>
        <taxon>Bacillales</taxon>
        <taxon>Bacillaceae</taxon>
        <taxon>Lysinibacillus</taxon>
    </lineage>
</organism>
<dbReference type="Proteomes" id="UP000287910">
    <property type="component" value="Unassembled WGS sequence"/>
</dbReference>
<comment type="caution">
    <text evidence="1">The sequence shown here is derived from an EMBL/GenBank/DDBJ whole genome shotgun (WGS) entry which is preliminary data.</text>
</comment>
<dbReference type="EMBL" id="RYYR01000028">
    <property type="protein sequence ID" value="RUL49015.1"/>
    <property type="molecule type" value="Genomic_DNA"/>
</dbReference>
<protein>
    <submittedName>
        <fullName evidence="1">Uncharacterized protein</fullName>
    </submittedName>
</protein>
<dbReference type="RefSeq" id="WP_126660189.1">
    <property type="nucleotide sequence ID" value="NZ_RYYR01000028.1"/>
</dbReference>
<proteinExistence type="predicted"/>
<evidence type="ECO:0000313" key="1">
    <source>
        <dbReference type="EMBL" id="RUL49015.1"/>
    </source>
</evidence>
<evidence type="ECO:0000313" key="2">
    <source>
        <dbReference type="Proteomes" id="UP000287910"/>
    </source>
</evidence>
<accession>A0A3S0RHK3</accession>
<reference evidence="1 2" key="1">
    <citation type="submission" date="2018-12" db="EMBL/GenBank/DDBJ databases">
        <title>Lysinibacillus antri sp. nov., isolated from a cave soil.</title>
        <authorList>
            <person name="Narsing Rao M.P."/>
            <person name="Zhang H."/>
            <person name="Dong Z.-Y."/>
            <person name="Niu X.-K."/>
            <person name="Zhang K."/>
            <person name="Fang B.-Z."/>
            <person name="Kang Y.-Q."/>
            <person name="Xiao M."/>
            <person name="Li W.-J."/>
        </authorList>
    </citation>
    <scope>NUCLEOTIDE SEQUENCE [LARGE SCALE GENOMIC DNA]</scope>
    <source>
        <strain evidence="1 2">SYSU K30002</strain>
    </source>
</reference>
<dbReference type="AlphaFoldDB" id="A0A3S0RHK3"/>